<keyword evidence="1" id="KW-0732">Signal</keyword>
<keyword evidence="4" id="KW-1185">Reference proteome</keyword>
<name>A0A2N8KIQ9_9BURK</name>
<evidence type="ECO:0000313" key="4">
    <source>
        <dbReference type="Proteomes" id="UP000235994"/>
    </source>
</evidence>
<proteinExistence type="predicted"/>
<organism evidence="3 4">
    <name type="scientific">Achromobacter pulmonis</name>
    <dbReference type="NCBI Taxonomy" id="1389932"/>
    <lineage>
        <taxon>Bacteria</taxon>
        <taxon>Pseudomonadati</taxon>
        <taxon>Pseudomonadota</taxon>
        <taxon>Betaproteobacteria</taxon>
        <taxon>Burkholderiales</taxon>
        <taxon>Alcaligenaceae</taxon>
        <taxon>Achromobacter</taxon>
    </lineage>
</organism>
<feature type="chain" id="PRO_5014886317" evidence="1">
    <location>
        <begin position="25"/>
        <end position="270"/>
    </location>
</feature>
<dbReference type="PANTHER" id="PTHR37017">
    <property type="entry name" value="AB HYDROLASE-1 DOMAIN-CONTAINING PROTEIN-RELATED"/>
    <property type="match status" value="1"/>
</dbReference>
<sequence length="270" mass="29209">MNRRSWMHSVGAATLATVAAGSQAQTQTAAAGAAKPATFVLVHGAWHGGWCWQRVAALLQAQGHRVYAPTLTGLADRSHLFSPALNLRTHIDDVANLIRWDDLDQVVLCGHSYGGMVISGVTQELQPRIKALVYLDAFVAEPGVSLLDLSGAAVRERIAGLVGADRQIAPTPSRLFMVNEADQAWVDAKCTPQPYQTFIDTLPATDAILRVPTRHFVRAAKYDSESFRKQAAKLRAQQGWHLTDLPHGHDLMLDAPADVARILLAASAQS</sequence>
<protein>
    <submittedName>
        <fullName evidence="3">Alpha/beta hydrolase</fullName>
    </submittedName>
</protein>
<dbReference type="SUPFAM" id="SSF53474">
    <property type="entry name" value="alpha/beta-Hydrolases"/>
    <property type="match status" value="1"/>
</dbReference>
<dbReference type="Gene3D" id="3.40.50.1820">
    <property type="entry name" value="alpha/beta hydrolase"/>
    <property type="match status" value="1"/>
</dbReference>
<dbReference type="EMBL" id="POQS01000003">
    <property type="protein sequence ID" value="PND33344.1"/>
    <property type="molecule type" value="Genomic_DNA"/>
</dbReference>
<dbReference type="AlphaFoldDB" id="A0A2N8KIQ9"/>
<dbReference type="Proteomes" id="UP000235994">
    <property type="component" value="Unassembled WGS sequence"/>
</dbReference>
<feature type="domain" description="AB hydrolase-1" evidence="2">
    <location>
        <begin position="39"/>
        <end position="261"/>
    </location>
</feature>
<dbReference type="RefSeq" id="WP_102773134.1">
    <property type="nucleotide sequence ID" value="NZ_POQS01000003.1"/>
</dbReference>
<evidence type="ECO:0000259" key="2">
    <source>
        <dbReference type="Pfam" id="PF12697"/>
    </source>
</evidence>
<dbReference type="InterPro" id="IPR052897">
    <property type="entry name" value="Sec-Metab_Biosynth_Hydrolase"/>
</dbReference>
<reference evidence="3 4" key="1">
    <citation type="submission" date="2018-01" db="EMBL/GenBank/DDBJ databases">
        <title>The draft genome of an aniline degradation strain ANB-1.</title>
        <authorList>
            <person name="Zhang L."/>
            <person name="Jiang J."/>
        </authorList>
    </citation>
    <scope>NUCLEOTIDE SEQUENCE [LARGE SCALE GENOMIC DNA]</scope>
    <source>
        <strain evidence="3 4">ANB-1</strain>
    </source>
</reference>
<dbReference type="InterPro" id="IPR029058">
    <property type="entry name" value="AB_hydrolase_fold"/>
</dbReference>
<dbReference type="GO" id="GO:0016787">
    <property type="term" value="F:hydrolase activity"/>
    <property type="evidence" value="ECO:0007669"/>
    <property type="project" value="UniProtKB-KW"/>
</dbReference>
<accession>A0A2N8KIQ9</accession>
<comment type="caution">
    <text evidence="3">The sequence shown here is derived from an EMBL/GenBank/DDBJ whole genome shotgun (WGS) entry which is preliminary data.</text>
</comment>
<keyword evidence="3" id="KW-0378">Hydrolase</keyword>
<evidence type="ECO:0000256" key="1">
    <source>
        <dbReference type="SAM" id="SignalP"/>
    </source>
</evidence>
<feature type="signal peptide" evidence="1">
    <location>
        <begin position="1"/>
        <end position="24"/>
    </location>
</feature>
<dbReference type="Pfam" id="PF12697">
    <property type="entry name" value="Abhydrolase_6"/>
    <property type="match status" value="1"/>
</dbReference>
<evidence type="ECO:0000313" key="3">
    <source>
        <dbReference type="EMBL" id="PND33344.1"/>
    </source>
</evidence>
<dbReference type="InterPro" id="IPR000073">
    <property type="entry name" value="AB_hydrolase_1"/>
</dbReference>
<dbReference type="PANTHER" id="PTHR37017:SF11">
    <property type="entry name" value="ESTERASE_LIPASE_THIOESTERASE DOMAIN-CONTAINING PROTEIN"/>
    <property type="match status" value="1"/>
</dbReference>
<gene>
    <name evidence="3" type="ORF">C1I89_12690</name>
</gene>